<evidence type="ECO:0000313" key="2">
    <source>
        <dbReference type="EMBL" id="ACY66525.1"/>
    </source>
</evidence>
<sequence>MKVCITTTNTEHWSTKQSLPQTQSPPHTRVHHTVTNTNTGPPHSHQHTLVHHSHQHKHWSTTHTHWSTNDLWNISILLSGIQFSKLGTF</sequence>
<protein>
    <submittedName>
        <fullName evidence="2">Uncharacterized protein</fullName>
    </submittedName>
</protein>
<evidence type="ECO:0000256" key="1">
    <source>
        <dbReference type="SAM" id="MobiDB-lite"/>
    </source>
</evidence>
<name>D2DSW5_SCYPA</name>
<organism evidence="2">
    <name type="scientific">Scylla paramamosain</name>
    <name type="common">Mud crab</name>
    <dbReference type="NCBI Taxonomy" id="85552"/>
    <lineage>
        <taxon>Eukaryota</taxon>
        <taxon>Metazoa</taxon>
        <taxon>Ecdysozoa</taxon>
        <taxon>Arthropoda</taxon>
        <taxon>Crustacea</taxon>
        <taxon>Multicrustacea</taxon>
        <taxon>Malacostraca</taxon>
        <taxon>Eumalacostraca</taxon>
        <taxon>Eucarida</taxon>
        <taxon>Decapoda</taxon>
        <taxon>Pleocyemata</taxon>
        <taxon>Brachyura</taxon>
        <taxon>Eubrachyura</taxon>
        <taxon>Portunoidea</taxon>
        <taxon>Portunidae</taxon>
        <taxon>Portuninae</taxon>
        <taxon>Scylla</taxon>
    </lineage>
</organism>
<dbReference type="AlphaFoldDB" id="D2DSW5"/>
<feature type="compositionally biased region" description="Polar residues" evidence="1">
    <location>
        <begin position="1"/>
        <end position="24"/>
    </location>
</feature>
<reference evidence="2" key="1">
    <citation type="submission" date="2009-02" db="EMBL/GenBank/DDBJ databases">
        <title>Construction of SSH cDNA library from hemocytes of Scylla paramamosain LPS-challenged.</title>
        <authorList>
            <person name="Wang K.J."/>
            <person name="Chen F.Y."/>
            <person name="Bo J."/>
            <person name="Ren H.L."/>
        </authorList>
    </citation>
    <scope>NUCLEOTIDE SEQUENCE</scope>
</reference>
<dbReference type="EMBL" id="FJ774804">
    <property type="protein sequence ID" value="ACY66525.1"/>
    <property type="molecule type" value="mRNA"/>
</dbReference>
<feature type="compositionally biased region" description="Low complexity" evidence="1">
    <location>
        <begin position="33"/>
        <end position="43"/>
    </location>
</feature>
<feature type="region of interest" description="Disordered" evidence="1">
    <location>
        <begin position="1"/>
        <end position="47"/>
    </location>
</feature>
<accession>D2DSW5</accession>
<proteinExistence type="evidence at transcript level"/>